<organism evidence="3 4">
    <name type="scientific">Candidatus Thiomargarita nelsonii</name>
    <dbReference type="NCBI Taxonomy" id="1003181"/>
    <lineage>
        <taxon>Bacteria</taxon>
        <taxon>Pseudomonadati</taxon>
        <taxon>Pseudomonadota</taxon>
        <taxon>Gammaproteobacteria</taxon>
        <taxon>Thiotrichales</taxon>
        <taxon>Thiotrichaceae</taxon>
        <taxon>Thiomargarita</taxon>
    </lineage>
</organism>
<dbReference type="GO" id="GO:0016020">
    <property type="term" value="C:membrane"/>
    <property type="evidence" value="ECO:0007669"/>
    <property type="project" value="TreeGrafter"/>
</dbReference>
<dbReference type="InterPro" id="IPR059000">
    <property type="entry name" value="ATPase_P-type_domA"/>
</dbReference>
<name>A0A176RXT5_9GAMM</name>
<dbReference type="SUPFAM" id="SSF81653">
    <property type="entry name" value="Calcium ATPase, transduction domain A"/>
    <property type="match status" value="1"/>
</dbReference>
<evidence type="ECO:0000259" key="2">
    <source>
        <dbReference type="Pfam" id="PF00122"/>
    </source>
</evidence>
<proteinExistence type="inferred from homology"/>
<dbReference type="InterPro" id="IPR008250">
    <property type="entry name" value="ATPase_P-typ_transduc_dom_A_sf"/>
</dbReference>
<dbReference type="AlphaFoldDB" id="A0A176RXT5"/>
<comment type="caution">
    <text evidence="3">The sequence shown here is derived from an EMBL/GenBank/DDBJ whole genome shotgun (WGS) entry which is preliminary data.</text>
</comment>
<feature type="non-terminal residue" evidence="3">
    <location>
        <position position="184"/>
    </location>
</feature>
<accession>A0A176RXT5</accession>
<dbReference type="InterPro" id="IPR051014">
    <property type="entry name" value="Cation_Transport_ATPase_IB"/>
</dbReference>
<protein>
    <submittedName>
        <fullName evidence="3">Cation-transporting ATPase</fullName>
    </submittedName>
</protein>
<feature type="domain" description="P-type ATPase A" evidence="2">
    <location>
        <begin position="48"/>
        <end position="145"/>
    </location>
</feature>
<evidence type="ECO:0000313" key="4">
    <source>
        <dbReference type="Proteomes" id="UP000076962"/>
    </source>
</evidence>
<gene>
    <name evidence="3" type="ORF">THIOM_003695</name>
</gene>
<dbReference type="PANTHER" id="PTHR48085:SF5">
    <property type="entry name" value="CADMIUM_ZINC-TRANSPORTING ATPASE HMA4-RELATED"/>
    <property type="match status" value="1"/>
</dbReference>
<dbReference type="EMBL" id="LUTY01002248">
    <property type="protein sequence ID" value="OAD20593.1"/>
    <property type="molecule type" value="Genomic_DNA"/>
</dbReference>
<sequence>MVGTLIGVVIRQHFFMASILGLIFRIADILNSRVLHESHLQLVNIFEQAPKTVWLLKEDTEISIPLSQVTAGDILVVNAGEVIPADGHIIWGMAGIDQHRLTGESVPVEKGEGEEVFAMTLVLSGKIQVRVAKAGADTTAMKIAGILNQTADYKSLANLRAEKFSHNLVHPALITAAIAWPMLG</sequence>
<reference evidence="3 4" key="1">
    <citation type="submission" date="2016-05" db="EMBL/GenBank/DDBJ databases">
        <title>Single-cell genome of chain-forming Candidatus Thiomargarita nelsonii and comparison to other large sulfur-oxidizing bacteria.</title>
        <authorList>
            <person name="Winkel M."/>
            <person name="Salman V."/>
            <person name="Woyke T."/>
            <person name="Schulz-Vogt H."/>
            <person name="Richter M."/>
            <person name="Flood B."/>
            <person name="Bailey J."/>
            <person name="Amann R."/>
            <person name="Mussmann M."/>
        </authorList>
    </citation>
    <scope>NUCLEOTIDE SEQUENCE [LARGE SCALE GENOMIC DNA]</scope>
    <source>
        <strain evidence="3 4">THI036</strain>
    </source>
</reference>
<dbReference type="Pfam" id="PF00122">
    <property type="entry name" value="E1-E2_ATPase"/>
    <property type="match status" value="1"/>
</dbReference>
<dbReference type="GO" id="GO:0015086">
    <property type="term" value="F:cadmium ion transmembrane transporter activity"/>
    <property type="evidence" value="ECO:0007669"/>
    <property type="project" value="TreeGrafter"/>
</dbReference>
<dbReference type="Gene3D" id="2.70.150.10">
    <property type="entry name" value="Calcium-transporting ATPase, cytoplasmic transduction domain A"/>
    <property type="match status" value="1"/>
</dbReference>
<comment type="similarity">
    <text evidence="1">Belongs to the cation transport ATPase (P-type) (TC 3.A.3) family. Type IB subfamily.</text>
</comment>
<evidence type="ECO:0000313" key="3">
    <source>
        <dbReference type="EMBL" id="OAD20593.1"/>
    </source>
</evidence>
<keyword evidence="4" id="KW-1185">Reference proteome</keyword>
<dbReference type="Proteomes" id="UP000076962">
    <property type="component" value="Unassembled WGS sequence"/>
</dbReference>
<dbReference type="PANTHER" id="PTHR48085">
    <property type="entry name" value="CADMIUM/ZINC-TRANSPORTING ATPASE HMA2-RELATED"/>
    <property type="match status" value="1"/>
</dbReference>
<evidence type="ECO:0000256" key="1">
    <source>
        <dbReference type="ARBA" id="ARBA00006024"/>
    </source>
</evidence>